<dbReference type="PANTHER" id="PTHR21530:SF7">
    <property type="entry name" value="TRAB DOMAIN-CONTAINING PROTEIN"/>
    <property type="match status" value="1"/>
</dbReference>
<evidence type="ECO:0000256" key="1">
    <source>
        <dbReference type="SAM" id="Phobius"/>
    </source>
</evidence>
<reference evidence="2 3" key="1">
    <citation type="journal article" date="2021" name="Commun. Biol.">
        <title>The genome of Shorea leprosula (Dipterocarpaceae) highlights the ecological relevance of drought in aseasonal tropical rainforests.</title>
        <authorList>
            <person name="Ng K.K.S."/>
            <person name="Kobayashi M.J."/>
            <person name="Fawcett J.A."/>
            <person name="Hatakeyama M."/>
            <person name="Paape T."/>
            <person name="Ng C.H."/>
            <person name="Ang C.C."/>
            <person name="Tnah L.H."/>
            <person name="Lee C.T."/>
            <person name="Nishiyama T."/>
            <person name="Sese J."/>
            <person name="O'Brien M.J."/>
            <person name="Copetti D."/>
            <person name="Mohd Noor M.I."/>
            <person name="Ong R.C."/>
            <person name="Putra M."/>
            <person name="Sireger I.Z."/>
            <person name="Indrioko S."/>
            <person name="Kosugi Y."/>
            <person name="Izuno A."/>
            <person name="Isagi Y."/>
            <person name="Lee S.L."/>
            <person name="Shimizu K.K."/>
        </authorList>
    </citation>
    <scope>NUCLEOTIDE SEQUENCE [LARGE SCALE GENOMIC DNA]</scope>
    <source>
        <strain evidence="2">214</strain>
    </source>
</reference>
<dbReference type="InterPro" id="IPR002816">
    <property type="entry name" value="TraB/PrgY/GumN_fam"/>
</dbReference>
<evidence type="ECO:0000313" key="3">
    <source>
        <dbReference type="Proteomes" id="UP001054252"/>
    </source>
</evidence>
<sequence>MLNQITLRRTWAKMPLWHKTKLLYSLLFQAVFLPGAEELNKLLKEMDDVDMLTLVIQEMSKEFPTLMETLVHERDQYMSSTLLRVAREHSLVVAVVGKGHLQGIKKHWKQPVSVNDLLEIPSQKPVLLTGKILTSIGVAVAGVAIISGLHLSSKK</sequence>
<dbReference type="CDD" id="cd14726">
    <property type="entry name" value="TraB_PrgY-like"/>
    <property type="match status" value="1"/>
</dbReference>
<dbReference type="Pfam" id="PF01963">
    <property type="entry name" value="TraB_PrgY_gumN"/>
    <property type="match status" value="1"/>
</dbReference>
<proteinExistence type="predicted"/>
<keyword evidence="1" id="KW-0472">Membrane</keyword>
<keyword evidence="1" id="KW-0812">Transmembrane</keyword>
<dbReference type="EMBL" id="BPVZ01000034">
    <property type="protein sequence ID" value="GKV11527.1"/>
    <property type="molecule type" value="Genomic_DNA"/>
</dbReference>
<dbReference type="InterPro" id="IPR046345">
    <property type="entry name" value="TraB_PrgY-like"/>
</dbReference>
<evidence type="ECO:0008006" key="4">
    <source>
        <dbReference type="Google" id="ProtNLM"/>
    </source>
</evidence>
<evidence type="ECO:0000313" key="2">
    <source>
        <dbReference type="EMBL" id="GKV11527.1"/>
    </source>
</evidence>
<accession>A0AAV5JJN7</accession>
<feature type="transmembrane region" description="Helical" evidence="1">
    <location>
        <begin position="132"/>
        <end position="151"/>
    </location>
</feature>
<protein>
    <recommendedName>
        <fullName evidence="4">TraB family protein</fullName>
    </recommendedName>
</protein>
<name>A0AAV5JJN7_9ROSI</name>
<organism evidence="2 3">
    <name type="scientific">Rubroshorea leprosula</name>
    <dbReference type="NCBI Taxonomy" id="152421"/>
    <lineage>
        <taxon>Eukaryota</taxon>
        <taxon>Viridiplantae</taxon>
        <taxon>Streptophyta</taxon>
        <taxon>Embryophyta</taxon>
        <taxon>Tracheophyta</taxon>
        <taxon>Spermatophyta</taxon>
        <taxon>Magnoliopsida</taxon>
        <taxon>eudicotyledons</taxon>
        <taxon>Gunneridae</taxon>
        <taxon>Pentapetalae</taxon>
        <taxon>rosids</taxon>
        <taxon>malvids</taxon>
        <taxon>Malvales</taxon>
        <taxon>Dipterocarpaceae</taxon>
        <taxon>Rubroshorea</taxon>
    </lineage>
</organism>
<dbReference type="AlphaFoldDB" id="A0AAV5JJN7"/>
<gene>
    <name evidence="2" type="ORF">SLEP1_g22777</name>
</gene>
<keyword evidence="3" id="KW-1185">Reference proteome</keyword>
<keyword evidence="1" id="KW-1133">Transmembrane helix</keyword>
<dbReference type="PANTHER" id="PTHR21530">
    <property type="entry name" value="PHEROMONE SHUTDOWN PROTEIN"/>
    <property type="match status" value="1"/>
</dbReference>
<dbReference type="Proteomes" id="UP001054252">
    <property type="component" value="Unassembled WGS sequence"/>
</dbReference>
<comment type="caution">
    <text evidence="2">The sequence shown here is derived from an EMBL/GenBank/DDBJ whole genome shotgun (WGS) entry which is preliminary data.</text>
</comment>
<dbReference type="GO" id="GO:0005741">
    <property type="term" value="C:mitochondrial outer membrane"/>
    <property type="evidence" value="ECO:0007669"/>
    <property type="project" value="TreeGrafter"/>
</dbReference>